<protein>
    <submittedName>
        <fullName evidence="1">Glycosyltransferase family 2 protein</fullName>
    </submittedName>
</protein>
<dbReference type="AlphaFoldDB" id="A0A2M8KVD1"/>
<feature type="non-terminal residue" evidence="1">
    <location>
        <position position="1"/>
    </location>
</feature>
<evidence type="ECO:0000313" key="1">
    <source>
        <dbReference type="EMBL" id="PJE63872.1"/>
    </source>
</evidence>
<dbReference type="EMBL" id="PFEE01000020">
    <property type="protein sequence ID" value="PJE63872.1"/>
    <property type="molecule type" value="Genomic_DNA"/>
</dbReference>
<comment type="caution">
    <text evidence="1">The sequence shown here is derived from an EMBL/GenBank/DDBJ whole genome shotgun (WGS) entry which is preliminary data.</text>
</comment>
<reference evidence="2" key="1">
    <citation type="submission" date="2017-09" db="EMBL/GenBank/DDBJ databases">
        <title>Depth-based differentiation of microbial function through sediment-hosted aquifers and enrichment of novel symbionts in the deep terrestrial subsurface.</title>
        <authorList>
            <person name="Probst A.J."/>
            <person name="Ladd B."/>
            <person name="Jarett J.K."/>
            <person name="Geller-Mcgrath D.E."/>
            <person name="Sieber C.M.K."/>
            <person name="Emerson J.B."/>
            <person name="Anantharaman K."/>
            <person name="Thomas B.C."/>
            <person name="Malmstrom R."/>
            <person name="Stieglmeier M."/>
            <person name="Klingl A."/>
            <person name="Woyke T."/>
            <person name="Ryan C.M."/>
            <person name="Banfield J.F."/>
        </authorList>
    </citation>
    <scope>NUCLEOTIDE SEQUENCE [LARGE SCALE GENOMIC DNA]</scope>
</reference>
<proteinExistence type="predicted"/>
<name>A0A2M8KVD1_9BACT</name>
<keyword evidence="1" id="KW-0808">Transferase</keyword>
<sequence length="40" mass="4633">QLPVIHYPRKFGQQTGGNWRVIVRAAFESFGLYKQLRGIT</sequence>
<accession>A0A2M8KVD1</accession>
<evidence type="ECO:0000313" key="2">
    <source>
        <dbReference type="Proteomes" id="UP000231569"/>
    </source>
</evidence>
<gene>
    <name evidence="1" type="ORF">COU89_00900</name>
</gene>
<organism evidence="1 2">
    <name type="scientific">Candidatus Roizmanbacteria bacterium CG10_big_fil_rev_8_21_14_0_10_45_7</name>
    <dbReference type="NCBI Taxonomy" id="1974854"/>
    <lineage>
        <taxon>Bacteria</taxon>
        <taxon>Candidatus Roizmaniibacteriota</taxon>
    </lineage>
</organism>
<dbReference type="GO" id="GO:0016740">
    <property type="term" value="F:transferase activity"/>
    <property type="evidence" value="ECO:0007669"/>
    <property type="project" value="UniProtKB-KW"/>
</dbReference>
<dbReference type="Proteomes" id="UP000231569">
    <property type="component" value="Unassembled WGS sequence"/>
</dbReference>